<dbReference type="Pfam" id="PF19044">
    <property type="entry name" value="P-loop_TraG"/>
    <property type="match status" value="1"/>
</dbReference>
<dbReference type="SUPFAM" id="SSF52540">
    <property type="entry name" value="P-loop containing nucleoside triphosphate hydrolases"/>
    <property type="match status" value="1"/>
</dbReference>
<keyword evidence="2" id="KW-0067">ATP-binding</keyword>
<accession>A0A449BAQ3</accession>
<protein>
    <submittedName>
        <fullName evidence="2">Conjugal transfer ATP-binding protein TraC</fullName>
    </submittedName>
</protein>
<dbReference type="InterPro" id="IPR027417">
    <property type="entry name" value="P-loop_NTPase"/>
</dbReference>
<evidence type="ECO:0000259" key="1">
    <source>
        <dbReference type="Pfam" id="PF19044"/>
    </source>
</evidence>
<dbReference type="PANTHER" id="PTHR30121">
    <property type="entry name" value="UNCHARACTERIZED PROTEIN YJGR-RELATED"/>
    <property type="match status" value="1"/>
</dbReference>
<dbReference type="GO" id="GO:0005524">
    <property type="term" value="F:ATP binding"/>
    <property type="evidence" value="ECO:0007669"/>
    <property type="project" value="UniProtKB-KW"/>
</dbReference>
<gene>
    <name evidence="2" type="ORF">NCTC10184_00488</name>
</gene>
<dbReference type="Proteomes" id="UP000290876">
    <property type="component" value="Chromosome"/>
</dbReference>
<dbReference type="AlphaFoldDB" id="A0A449BAQ3"/>
<evidence type="ECO:0000313" key="2">
    <source>
        <dbReference type="EMBL" id="VEU78250.1"/>
    </source>
</evidence>
<dbReference type="InterPro" id="IPR051162">
    <property type="entry name" value="T4SS_component"/>
</dbReference>
<keyword evidence="3" id="KW-1185">Reference proteome</keyword>
<dbReference type="Gene3D" id="3.40.50.300">
    <property type="entry name" value="P-loop containing nucleotide triphosphate hydrolases"/>
    <property type="match status" value="1"/>
</dbReference>
<organism evidence="2 3">
    <name type="scientific">Mycoplasmopsis columbinasalis</name>
    <dbReference type="NCBI Taxonomy" id="114880"/>
    <lineage>
        <taxon>Bacteria</taxon>
        <taxon>Bacillati</taxon>
        <taxon>Mycoplasmatota</taxon>
        <taxon>Mycoplasmoidales</taxon>
        <taxon>Metamycoplasmataceae</taxon>
        <taxon>Mycoplasmopsis</taxon>
    </lineage>
</organism>
<feature type="domain" description="TraG P-loop" evidence="1">
    <location>
        <begin position="294"/>
        <end position="620"/>
    </location>
</feature>
<dbReference type="KEGG" id="mcob:NCTC10184_00488"/>
<dbReference type="Gene3D" id="1.10.8.730">
    <property type="match status" value="1"/>
</dbReference>
<dbReference type="InterPro" id="IPR043964">
    <property type="entry name" value="P-loop_TraG"/>
</dbReference>
<dbReference type="CDD" id="cd01127">
    <property type="entry name" value="TrwB_TraG_TraD_VirD4"/>
    <property type="match status" value="1"/>
</dbReference>
<name>A0A449BAQ3_9BACT</name>
<sequence>MMDCDPELLSEMKLLKFLAKLNNVELDKELAQKYLEQQNKVDNSQLTRKTTSNQNLHIHRDPILKIKNFFTHKNEKNINQEKPSFTNKIKLETLLKPKKVIFKSNYFIKDDNYYSIQTVSELPIKLSDGWAYDLFQNENQIVWNLGAYTVEAQAYLLDKSTKATIDNSFLIRSKYNRKSSSLQLESIEYLENQLQVDGNVLFDSHFMIINKANSLRELRQNENKMLLNCKKAKIQLNFLPFRQFEAYAQSCLITTNNLNEPIQMSSHNVAYGWPFENESQNDGNTSIIGTTMNTAEPIIVDRFYKKSQRRTNYNWFTVGSSGKGKSTQKSKQIIDLLAENTNVYIIDLQNEYKDIGKKFGATLIDLGAGVQTCINPLQVQIQFLEDEKISPKLIINKHMQWLEGFFKLVNPQFTIDHLIIILKCVKALYDKNGVYKVTNVDDLQHLKYPIISDLISELKNYTYIDDFEKQRKQIMVADITDQLEFLFEHNGKYQYIYNNSTNIDLDNEFIIFNTKELMSASKENGSVGTYVLLSLLQNLIYNNYVKDPNKNTVIFIDELHQYIDVDNPITLNFIYKMTKTVRKFNCGMDLTTQSPSDFLGSSHISKKAESILQNCQYSTIFGLKQKDLEAVEKMYEFSGGLNSSTIRFLSDGNIGNSLISLHLYSKLKIDTYYNNFEKSLFFKKGDFKEI</sequence>
<keyword evidence="2" id="KW-0547">Nucleotide-binding</keyword>
<dbReference type="NCBIfam" id="NF045975">
    <property type="entry name" value="VirB4_plasma"/>
    <property type="match status" value="1"/>
</dbReference>
<dbReference type="PANTHER" id="PTHR30121:SF6">
    <property type="entry name" value="SLR6007 PROTEIN"/>
    <property type="match status" value="1"/>
</dbReference>
<proteinExistence type="predicted"/>
<reference evidence="2 3" key="1">
    <citation type="submission" date="2019-01" db="EMBL/GenBank/DDBJ databases">
        <authorList>
            <consortium name="Pathogen Informatics"/>
        </authorList>
    </citation>
    <scope>NUCLEOTIDE SEQUENCE [LARGE SCALE GENOMIC DNA]</scope>
    <source>
        <strain evidence="2 3">NCTC10184</strain>
    </source>
</reference>
<evidence type="ECO:0000313" key="3">
    <source>
        <dbReference type="Proteomes" id="UP000290876"/>
    </source>
</evidence>
<dbReference type="EMBL" id="LR215043">
    <property type="protein sequence ID" value="VEU78250.1"/>
    <property type="molecule type" value="Genomic_DNA"/>
</dbReference>